<dbReference type="InterPro" id="IPR002048">
    <property type="entry name" value="EF_hand_dom"/>
</dbReference>
<dbReference type="CDD" id="cd00051">
    <property type="entry name" value="EFh"/>
    <property type="match status" value="1"/>
</dbReference>
<evidence type="ECO:0000259" key="2">
    <source>
        <dbReference type="PROSITE" id="PS50222"/>
    </source>
</evidence>
<evidence type="ECO:0000256" key="1">
    <source>
        <dbReference type="ARBA" id="ARBA00022837"/>
    </source>
</evidence>
<dbReference type="SUPFAM" id="SSF47473">
    <property type="entry name" value="EF-hand"/>
    <property type="match status" value="1"/>
</dbReference>
<dbReference type="PROSITE" id="PS00018">
    <property type="entry name" value="EF_HAND_1"/>
    <property type="match status" value="2"/>
</dbReference>
<dbReference type="PROSITE" id="PS50222">
    <property type="entry name" value="EF_HAND_2"/>
    <property type="match status" value="2"/>
</dbReference>
<comment type="caution">
    <text evidence="3">The sequence shown here is derived from an EMBL/GenBank/DDBJ whole genome shotgun (WGS) entry which is preliminary data.</text>
</comment>
<evidence type="ECO:0000313" key="3">
    <source>
        <dbReference type="EMBL" id="RHY28907.1"/>
    </source>
</evidence>
<name>A0A3R6VWB7_9STRA</name>
<accession>A0A3R6VWB7</accession>
<keyword evidence="4" id="KW-1185">Reference proteome</keyword>
<dbReference type="GO" id="GO:0005509">
    <property type="term" value="F:calcium ion binding"/>
    <property type="evidence" value="ECO:0007669"/>
    <property type="project" value="InterPro"/>
</dbReference>
<dbReference type="EMBL" id="QUSY01000508">
    <property type="protein sequence ID" value="RHY28907.1"/>
    <property type="molecule type" value="Genomic_DNA"/>
</dbReference>
<protein>
    <recommendedName>
        <fullName evidence="2">EF-hand domain-containing protein</fullName>
    </recommendedName>
</protein>
<dbReference type="Proteomes" id="UP000285060">
    <property type="component" value="Unassembled WGS sequence"/>
</dbReference>
<gene>
    <name evidence="3" type="ORF">DYB32_005610</name>
</gene>
<dbReference type="Gene3D" id="1.10.238.10">
    <property type="entry name" value="EF-hand"/>
    <property type="match status" value="1"/>
</dbReference>
<dbReference type="InterPro" id="IPR018247">
    <property type="entry name" value="EF_Hand_1_Ca_BS"/>
</dbReference>
<sequence length="175" mass="19313">NEMDVSAIFDQMDTDHNGALDIAEFQHALLQLMKVPLTQEEFYALLDEVDTNNDGTVDLHEFTAFMKLVEDVRVPLDDGENTNLTKGRRAVGVGIRPPQPIAHSAGGLVCHEKGSSTRPLGPESSLLMLLGVPTNFRPSVTSTAVRMRKHTMEYVLSFPPPEVGATMSRPLQWLD</sequence>
<dbReference type="AlphaFoldDB" id="A0A3R6VWB7"/>
<dbReference type="SMART" id="SM00054">
    <property type="entry name" value="EFh"/>
    <property type="match status" value="2"/>
</dbReference>
<feature type="domain" description="EF-hand" evidence="2">
    <location>
        <begin position="1"/>
        <end position="35"/>
    </location>
</feature>
<reference evidence="3 4" key="1">
    <citation type="submission" date="2018-08" db="EMBL/GenBank/DDBJ databases">
        <title>Aphanomyces genome sequencing and annotation.</title>
        <authorList>
            <person name="Minardi D."/>
            <person name="Oidtmann B."/>
            <person name="Van Der Giezen M."/>
            <person name="Studholme D.J."/>
        </authorList>
    </citation>
    <scope>NUCLEOTIDE SEQUENCE [LARGE SCALE GENOMIC DNA]</scope>
    <source>
        <strain evidence="3 4">NJM0002</strain>
    </source>
</reference>
<evidence type="ECO:0000313" key="4">
    <source>
        <dbReference type="Proteomes" id="UP000285060"/>
    </source>
</evidence>
<feature type="domain" description="EF-hand" evidence="2">
    <location>
        <begin position="37"/>
        <end position="72"/>
    </location>
</feature>
<proteinExistence type="predicted"/>
<keyword evidence="1" id="KW-0106">Calcium</keyword>
<dbReference type="Pfam" id="PF13499">
    <property type="entry name" value="EF-hand_7"/>
    <property type="match status" value="1"/>
</dbReference>
<organism evidence="3 4">
    <name type="scientific">Aphanomyces invadans</name>
    <dbReference type="NCBI Taxonomy" id="157072"/>
    <lineage>
        <taxon>Eukaryota</taxon>
        <taxon>Sar</taxon>
        <taxon>Stramenopiles</taxon>
        <taxon>Oomycota</taxon>
        <taxon>Saprolegniomycetes</taxon>
        <taxon>Saprolegniales</taxon>
        <taxon>Verrucalvaceae</taxon>
        <taxon>Aphanomyces</taxon>
    </lineage>
</organism>
<dbReference type="InterPro" id="IPR011992">
    <property type="entry name" value="EF-hand-dom_pair"/>
</dbReference>
<feature type="non-terminal residue" evidence="3">
    <location>
        <position position="1"/>
    </location>
</feature>